<sequence length="331" mass="37130">MPDLLKQLKALADPSRIRIIRALSREPLHVSELLEVLDMGQSRVSRHLRILSDAAVLLWRRDGSRIYYGIHPELRTHSLWSVLGDEAASWNSSLQRILEEDRQRLQGILESRKERSLVHFEDFGARQDEDQREYVDAAYYRSKIIELLPGNAGQVLEPGCGAGALASMLADRASHLILVDQSRTMLDVARERIAAVGSDVKTEYRVGYMEHLPLADEEVDTVILSMALHHSAEPGSVLKEAFRVLRPGGLLVVAELKQHGEENMRRLFEDFWLGFDEGVLLGEIERAGFEGHAVSEGRGNGRLDCLFVSARKPARGRSRILRVRAGESSAV</sequence>
<dbReference type="InterPro" id="IPR011991">
    <property type="entry name" value="ArsR-like_HTH"/>
</dbReference>
<dbReference type="CDD" id="cd00090">
    <property type="entry name" value="HTH_ARSR"/>
    <property type="match status" value="1"/>
</dbReference>
<gene>
    <name evidence="2" type="ORF">F9K24_09700</name>
</gene>
<dbReference type="GO" id="GO:0003700">
    <property type="term" value="F:DNA-binding transcription factor activity"/>
    <property type="evidence" value="ECO:0007669"/>
    <property type="project" value="InterPro"/>
</dbReference>
<dbReference type="GO" id="GO:0008757">
    <property type="term" value="F:S-adenosylmethionine-dependent methyltransferase activity"/>
    <property type="evidence" value="ECO:0007669"/>
    <property type="project" value="InterPro"/>
</dbReference>
<dbReference type="InterPro" id="IPR029063">
    <property type="entry name" value="SAM-dependent_MTases_sf"/>
</dbReference>
<protein>
    <submittedName>
        <fullName evidence="2">Metalloregulator ArsR/SmtB family transcription factor</fullName>
    </submittedName>
</protein>
<dbReference type="InterPro" id="IPR013216">
    <property type="entry name" value="Methyltransf_11"/>
</dbReference>
<evidence type="ECO:0000259" key="1">
    <source>
        <dbReference type="PROSITE" id="PS50987"/>
    </source>
</evidence>
<dbReference type="SUPFAM" id="SSF53335">
    <property type="entry name" value="S-adenosyl-L-methionine-dependent methyltransferases"/>
    <property type="match status" value="1"/>
</dbReference>
<dbReference type="PROSITE" id="PS50987">
    <property type="entry name" value="HTH_ARSR_2"/>
    <property type="match status" value="1"/>
</dbReference>
<dbReference type="SUPFAM" id="SSF46785">
    <property type="entry name" value="Winged helix' DNA-binding domain"/>
    <property type="match status" value="1"/>
</dbReference>
<dbReference type="Pfam" id="PF01022">
    <property type="entry name" value="HTH_5"/>
    <property type="match status" value="1"/>
</dbReference>
<comment type="caution">
    <text evidence="2">The sequence shown here is derived from an EMBL/GenBank/DDBJ whole genome shotgun (WGS) entry which is preliminary data.</text>
</comment>
<feature type="domain" description="HTH arsR-type" evidence="1">
    <location>
        <begin position="1"/>
        <end position="90"/>
    </location>
</feature>
<organism evidence="2 3">
    <name type="scientific">Leptonema illini</name>
    <dbReference type="NCBI Taxonomy" id="183"/>
    <lineage>
        <taxon>Bacteria</taxon>
        <taxon>Pseudomonadati</taxon>
        <taxon>Spirochaetota</taxon>
        <taxon>Spirochaetia</taxon>
        <taxon>Leptospirales</taxon>
        <taxon>Leptospiraceae</taxon>
        <taxon>Leptonema</taxon>
    </lineage>
</organism>
<proteinExistence type="predicted"/>
<dbReference type="Proteomes" id="UP000460298">
    <property type="component" value="Unassembled WGS sequence"/>
</dbReference>
<dbReference type="InterPro" id="IPR036390">
    <property type="entry name" value="WH_DNA-bd_sf"/>
</dbReference>
<name>A0A833H1L6_9LEPT</name>
<dbReference type="PANTHER" id="PTHR42912:SF93">
    <property type="entry name" value="N6-ADENOSINE-METHYLTRANSFERASE TMT1A"/>
    <property type="match status" value="1"/>
</dbReference>
<dbReference type="PANTHER" id="PTHR42912">
    <property type="entry name" value="METHYLTRANSFERASE"/>
    <property type="match status" value="1"/>
</dbReference>
<dbReference type="AlphaFoldDB" id="A0A833H1L6"/>
<dbReference type="InterPro" id="IPR001845">
    <property type="entry name" value="HTH_ArsR_DNA-bd_dom"/>
</dbReference>
<dbReference type="InterPro" id="IPR036388">
    <property type="entry name" value="WH-like_DNA-bd_sf"/>
</dbReference>
<reference evidence="2 3" key="1">
    <citation type="submission" date="2019-10" db="EMBL/GenBank/DDBJ databases">
        <title>Extracellular Electron Transfer in a Candidatus Methanoperedens spp. Enrichment Culture.</title>
        <authorList>
            <person name="Berger S."/>
            <person name="Rangel Shaw D."/>
            <person name="Berben T."/>
            <person name="In 'T Zandt M."/>
            <person name="Frank J."/>
            <person name="Reimann J."/>
            <person name="Jetten M.S.M."/>
            <person name="Welte C.U."/>
        </authorList>
    </citation>
    <scope>NUCLEOTIDE SEQUENCE [LARGE SCALE GENOMIC DNA]</scope>
    <source>
        <strain evidence="2">SB12</strain>
    </source>
</reference>
<dbReference type="Gene3D" id="3.40.50.150">
    <property type="entry name" value="Vaccinia Virus protein VP39"/>
    <property type="match status" value="1"/>
</dbReference>
<dbReference type="NCBIfam" id="NF033788">
    <property type="entry name" value="HTH_metalloreg"/>
    <property type="match status" value="1"/>
</dbReference>
<dbReference type="EMBL" id="WBUI01000008">
    <property type="protein sequence ID" value="KAB2932644.1"/>
    <property type="molecule type" value="Genomic_DNA"/>
</dbReference>
<dbReference type="Gene3D" id="1.10.10.10">
    <property type="entry name" value="Winged helix-like DNA-binding domain superfamily/Winged helix DNA-binding domain"/>
    <property type="match status" value="1"/>
</dbReference>
<dbReference type="Pfam" id="PF08241">
    <property type="entry name" value="Methyltransf_11"/>
    <property type="match status" value="1"/>
</dbReference>
<dbReference type="CDD" id="cd02440">
    <property type="entry name" value="AdoMet_MTases"/>
    <property type="match status" value="1"/>
</dbReference>
<dbReference type="InterPro" id="IPR050508">
    <property type="entry name" value="Methyltransf_Superfamily"/>
</dbReference>
<evidence type="ECO:0000313" key="3">
    <source>
        <dbReference type="Proteomes" id="UP000460298"/>
    </source>
</evidence>
<evidence type="ECO:0000313" key="2">
    <source>
        <dbReference type="EMBL" id="KAB2932644.1"/>
    </source>
</evidence>
<dbReference type="PRINTS" id="PR00778">
    <property type="entry name" value="HTHARSR"/>
</dbReference>
<accession>A0A833H1L6</accession>
<dbReference type="SMART" id="SM00418">
    <property type="entry name" value="HTH_ARSR"/>
    <property type="match status" value="1"/>
</dbReference>